<comment type="similarity">
    <text evidence="1">Belongs to the pseudomonas-type ThrB family.</text>
</comment>
<dbReference type="InterPro" id="IPR002575">
    <property type="entry name" value="Aminoglycoside_PTrfase"/>
</dbReference>
<evidence type="ECO:0000259" key="2">
    <source>
        <dbReference type="Pfam" id="PF01636"/>
    </source>
</evidence>
<dbReference type="PANTHER" id="PTHR21064:SF6">
    <property type="entry name" value="AMINOGLYCOSIDE PHOSPHOTRANSFERASE DOMAIN-CONTAINING PROTEIN"/>
    <property type="match status" value="1"/>
</dbReference>
<evidence type="ECO:0000313" key="4">
    <source>
        <dbReference type="Proteomes" id="UP000199286"/>
    </source>
</evidence>
<keyword evidence="3" id="KW-0418">Kinase</keyword>
<dbReference type="Pfam" id="PF01636">
    <property type="entry name" value="APH"/>
    <property type="match status" value="1"/>
</dbReference>
<dbReference type="STRING" id="321339.SAMN05444340_101441"/>
<dbReference type="OrthoDB" id="241498at2"/>
<keyword evidence="4" id="KW-1185">Reference proteome</keyword>
<evidence type="ECO:0000313" key="3">
    <source>
        <dbReference type="EMBL" id="SDX90386.1"/>
    </source>
</evidence>
<evidence type="ECO:0000256" key="1">
    <source>
        <dbReference type="ARBA" id="ARBA00038240"/>
    </source>
</evidence>
<dbReference type="InterPro" id="IPR050249">
    <property type="entry name" value="Pseudomonas-type_ThrB"/>
</dbReference>
<organism evidence="3 4">
    <name type="scientific">Citreimonas salinaria</name>
    <dbReference type="NCBI Taxonomy" id="321339"/>
    <lineage>
        <taxon>Bacteria</taxon>
        <taxon>Pseudomonadati</taxon>
        <taxon>Pseudomonadota</taxon>
        <taxon>Alphaproteobacteria</taxon>
        <taxon>Rhodobacterales</taxon>
        <taxon>Roseobacteraceae</taxon>
        <taxon>Citreimonas</taxon>
    </lineage>
</organism>
<dbReference type="Proteomes" id="UP000199286">
    <property type="component" value="Unassembled WGS sequence"/>
</dbReference>
<dbReference type="SUPFAM" id="SSF56112">
    <property type="entry name" value="Protein kinase-like (PK-like)"/>
    <property type="match status" value="1"/>
</dbReference>
<dbReference type="InterPro" id="IPR011009">
    <property type="entry name" value="Kinase-like_dom_sf"/>
</dbReference>
<dbReference type="AlphaFoldDB" id="A0A1H3FHD6"/>
<keyword evidence="3" id="KW-0808">Transferase</keyword>
<dbReference type="EMBL" id="FNPF01000001">
    <property type="protein sequence ID" value="SDX90386.1"/>
    <property type="molecule type" value="Genomic_DNA"/>
</dbReference>
<gene>
    <name evidence="3" type="ORF">SAMN05444340_101441</name>
</gene>
<dbReference type="GO" id="GO:0009088">
    <property type="term" value="P:threonine biosynthetic process"/>
    <property type="evidence" value="ECO:0007669"/>
    <property type="project" value="TreeGrafter"/>
</dbReference>
<name>A0A1H3FHD6_9RHOB</name>
<reference evidence="3 4" key="1">
    <citation type="submission" date="2016-10" db="EMBL/GenBank/DDBJ databases">
        <authorList>
            <person name="de Groot N.N."/>
        </authorList>
    </citation>
    <scope>NUCLEOTIDE SEQUENCE [LARGE SCALE GENOMIC DNA]</scope>
    <source>
        <strain evidence="3 4">DSM 26880</strain>
    </source>
</reference>
<feature type="domain" description="Aminoglycoside phosphotransferase" evidence="2">
    <location>
        <begin position="25"/>
        <end position="259"/>
    </location>
</feature>
<accession>A0A1H3FHD6</accession>
<dbReference type="Gene3D" id="3.90.1200.10">
    <property type="match status" value="1"/>
</dbReference>
<proteinExistence type="inferred from homology"/>
<dbReference type="GO" id="GO:0004413">
    <property type="term" value="F:homoserine kinase activity"/>
    <property type="evidence" value="ECO:0007669"/>
    <property type="project" value="TreeGrafter"/>
</dbReference>
<sequence length="312" mass="34941">MSDVVDKALSLWGMAGAHNRLIAARENSVFRVDHGGVSFALRLHRQGYRSDAELWSELEWMAAVAQGGLLVPSPVRSASGHLLEDVSGVQVDMLSWLPGQPLGESGLLDDPQARRDVFSRIGHEMARLHAISDKWKAPEGFTRCAWDRDGLLGADPLWGRFWDNPALSEGERTLFRRVRDEADRRLESIEDGLDYGLIHADLVRENVMVDGSRVQLIDFDDSGYGFRLFDLATTLVKFTDAPDYPALRHALVEGYRSQRGIDTTHLDFFVLLRALTYVGWIIDRMHEGGASERNTRYLGAARALADQVLGIR</sequence>
<dbReference type="RefSeq" id="WP_089878500.1">
    <property type="nucleotide sequence ID" value="NZ_FNPF01000001.1"/>
</dbReference>
<dbReference type="PANTHER" id="PTHR21064">
    <property type="entry name" value="AMINOGLYCOSIDE PHOSPHOTRANSFERASE DOMAIN-CONTAINING PROTEIN-RELATED"/>
    <property type="match status" value="1"/>
</dbReference>
<protein>
    <submittedName>
        <fullName evidence="3">Ser/Thr protein kinase RdoA involved in Cpx stress response, MazF antagonist</fullName>
    </submittedName>
</protein>